<feature type="binding site" evidence="6">
    <location>
        <position position="75"/>
    </location>
    <ligand>
        <name>S-adenosyl-L-methionine</name>
        <dbReference type="ChEBI" id="CHEBI:59789"/>
    </ligand>
</feature>
<dbReference type="SUPFAM" id="SSF53335">
    <property type="entry name" value="S-adenosyl-L-methionine-dependent methyltransferases"/>
    <property type="match status" value="1"/>
</dbReference>
<keyword evidence="4 6" id="KW-0808">Transferase</keyword>
<keyword evidence="5 6" id="KW-0949">S-adenosyl-L-methionine</keyword>
<dbReference type="PIRSF" id="PIRSF003078">
    <property type="entry name" value="GidB"/>
    <property type="match status" value="1"/>
</dbReference>
<dbReference type="InterPro" id="IPR029063">
    <property type="entry name" value="SAM-dependent_MTases_sf"/>
</dbReference>
<dbReference type="FunFam" id="3.40.50.150:FF:000041">
    <property type="entry name" value="Ribosomal RNA small subunit methyltransferase G"/>
    <property type="match status" value="1"/>
</dbReference>
<evidence type="ECO:0000256" key="6">
    <source>
        <dbReference type="HAMAP-Rule" id="MF_00074"/>
    </source>
</evidence>
<dbReference type="STRING" id="134605.HMPREF3206_01763"/>
<dbReference type="Gene3D" id="3.40.50.150">
    <property type="entry name" value="Vaccinia Virus protein VP39"/>
    <property type="match status" value="1"/>
</dbReference>
<dbReference type="PANTHER" id="PTHR31760">
    <property type="entry name" value="S-ADENOSYL-L-METHIONINE-DEPENDENT METHYLTRANSFERASES SUPERFAMILY PROTEIN"/>
    <property type="match status" value="1"/>
</dbReference>
<evidence type="ECO:0000256" key="4">
    <source>
        <dbReference type="ARBA" id="ARBA00022679"/>
    </source>
</evidence>
<dbReference type="GO" id="GO:0005829">
    <property type="term" value="C:cytosol"/>
    <property type="evidence" value="ECO:0007669"/>
    <property type="project" value="TreeGrafter"/>
</dbReference>
<dbReference type="AlphaFoldDB" id="A0A133N866"/>
<dbReference type="PANTHER" id="PTHR31760:SF0">
    <property type="entry name" value="S-ADENOSYL-L-METHIONINE-DEPENDENT METHYLTRANSFERASES SUPERFAMILY PROTEIN"/>
    <property type="match status" value="1"/>
</dbReference>
<dbReference type="Proteomes" id="UP000070617">
    <property type="component" value="Unassembled WGS sequence"/>
</dbReference>
<evidence type="ECO:0000256" key="3">
    <source>
        <dbReference type="ARBA" id="ARBA00022603"/>
    </source>
</evidence>
<evidence type="ECO:0000313" key="7">
    <source>
        <dbReference type="EMBL" id="KXA12477.1"/>
    </source>
</evidence>
<protein>
    <recommendedName>
        <fullName evidence="6">Ribosomal RNA small subunit methyltransferase G</fullName>
        <ecNumber evidence="6">2.1.1.-</ecNumber>
    </recommendedName>
    <alternativeName>
        <fullName evidence="6">16S rRNA 7-methylguanosine methyltransferase</fullName>
        <shortName evidence="6">16S rRNA m7G methyltransferase</shortName>
    </alternativeName>
</protein>
<comment type="caution">
    <text evidence="6">Lacks conserved residue(s) required for the propagation of feature annotation.</text>
</comment>
<keyword evidence="3 6" id="KW-0489">Methyltransferase</keyword>
<evidence type="ECO:0000313" key="8">
    <source>
        <dbReference type="Proteomes" id="UP000070617"/>
    </source>
</evidence>
<evidence type="ECO:0000256" key="1">
    <source>
        <dbReference type="ARBA" id="ARBA00022490"/>
    </source>
</evidence>
<feature type="binding site" evidence="6">
    <location>
        <position position="80"/>
    </location>
    <ligand>
        <name>S-adenosyl-L-methionine</name>
        <dbReference type="ChEBI" id="CHEBI:59789"/>
    </ligand>
</feature>
<dbReference type="RefSeq" id="WP_060793952.1">
    <property type="nucleotide sequence ID" value="NZ_KQ956575.1"/>
</dbReference>
<name>A0A133N866_9FUSO</name>
<evidence type="ECO:0000256" key="5">
    <source>
        <dbReference type="ARBA" id="ARBA00022691"/>
    </source>
</evidence>
<keyword evidence="2 6" id="KW-0698">rRNA processing</keyword>
<feature type="binding site" evidence="6">
    <location>
        <position position="145"/>
    </location>
    <ligand>
        <name>S-adenosyl-L-methionine</name>
        <dbReference type="ChEBI" id="CHEBI:59789"/>
    </ligand>
</feature>
<keyword evidence="1 6" id="KW-0963">Cytoplasm</keyword>
<gene>
    <name evidence="6" type="primary">rsmG</name>
    <name evidence="7" type="ORF">HMPREF3206_01763</name>
</gene>
<dbReference type="GO" id="GO:0070043">
    <property type="term" value="F:rRNA (guanine-N7-)-methyltransferase activity"/>
    <property type="evidence" value="ECO:0007669"/>
    <property type="project" value="UniProtKB-UniRule"/>
</dbReference>
<comment type="similarity">
    <text evidence="6">Belongs to the methyltransferase superfamily. RNA methyltransferase RsmG family.</text>
</comment>
<comment type="function">
    <text evidence="6">Specifically methylates the N7 position of a guanine in 16S rRNA.</text>
</comment>
<evidence type="ECO:0000256" key="2">
    <source>
        <dbReference type="ARBA" id="ARBA00022552"/>
    </source>
</evidence>
<reference evidence="8" key="1">
    <citation type="submission" date="2016-01" db="EMBL/GenBank/DDBJ databases">
        <authorList>
            <person name="Mitreva M."/>
            <person name="Pepin K.H."/>
            <person name="Mihindukulasuriya K.A."/>
            <person name="Fulton R."/>
            <person name="Fronick C."/>
            <person name="O'Laughlin M."/>
            <person name="Miner T."/>
            <person name="Herter B."/>
            <person name="Rosa B.A."/>
            <person name="Cordes M."/>
            <person name="Tomlinson C."/>
            <person name="Wollam A."/>
            <person name="Palsikar V.B."/>
            <person name="Mardis E.R."/>
            <person name="Wilson R.K."/>
        </authorList>
    </citation>
    <scope>NUCLEOTIDE SEQUENCE [LARGE SCALE GENOMIC DNA]</scope>
    <source>
        <strain evidence="8">CMW8396</strain>
    </source>
</reference>
<accession>A0A133N866</accession>
<keyword evidence="8" id="KW-1185">Reference proteome</keyword>
<dbReference type="PATRIC" id="fig|134605.3.peg.1744"/>
<dbReference type="EC" id="2.1.1.-" evidence="6"/>
<dbReference type="InterPro" id="IPR003682">
    <property type="entry name" value="rRNA_ssu_MeTfrase_G"/>
</dbReference>
<dbReference type="HAMAP" id="MF_00074">
    <property type="entry name" value="16SrRNA_methyltr_G"/>
    <property type="match status" value="1"/>
</dbReference>
<dbReference type="NCBIfam" id="TIGR00138">
    <property type="entry name" value="rsmG_gidB"/>
    <property type="match status" value="1"/>
</dbReference>
<comment type="caution">
    <text evidence="7">The sequence shown here is derived from an EMBL/GenBank/DDBJ whole genome shotgun (WGS) entry which is preliminary data.</text>
</comment>
<comment type="subcellular location">
    <subcellularLocation>
        <location evidence="6">Cytoplasm</location>
    </subcellularLocation>
</comment>
<sequence>MKEYLQEGIQKLGISLSEKQIENLLTYVTLLLEYNQHTNLTAIREERAVIEKHILDSLLLQEYIPKDATTAIDIGTGAGFPGMVLAICNPMIHFTLMDSVGKKTKFLEWVKEDLNLQNVEVINARAEDYIQISKRREYYDLGFCRGVSKLAVILEYMIPFLKVGAIFLPQKMVGTQEEREAENALKILKSCLEREYINHLPYSQEERLILQIQKEEKTDKMYPRKVGMITKKPL</sequence>
<feature type="binding site" evidence="6">
    <location>
        <begin position="126"/>
        <end position="127"/>
    </location>
    <ligand>
        <name>S-adenosyl-L-methionine</name>
        <dbReference type="ChEBI" id="CHEBI:59789"/>
    </ligand>
</feature>
<dbReference type="Pfam" id="PF02527">
    <property type="entry name" value="GidB"/>
    <property type="match status" value="1"/>
</dbReference>
<dbReference type="EMBL" id="LRPX01000099">
    <property type="protein sequence ID" value="KXA12477.1"/>
    <property type="molecule type" value="Genomic_DNA"/>
</dbReference>
<organism evidence="7 8">
    <name type="scientific">Fusobacterium equinum</name>
    <dbReference type="NCBI Taxonomy" id="134605"/>
    <lineage>
        <taxon>Bacteria</taxon>
        <taxon>Fusobacteriati</taxon>
        <taxon>Fusobacteriota</taxon>
        <taxon>Fusobacteriia</taxon>
        <taxon>Fusobacteriales</taxon>
        <taxon>Fusobacteriaceae</taxon>
        <taxon>Fusobacterium</taxon>
    </lineage>
</organism>
<proteinExistence type="inferred from homology"/>